<dbReference type="Gene3D" id="3.40.50.150">
    <property type="entry name" value="Vaccinia Virus protein VP39"/>
    <property type="match status" value="1"/>
</dbReference>
<protein>
    <recommendedName>
        <fullName evidence="4">Methyltransferase domain-containing protein</fullName>
    </recommendedName>
</protein>
<evidence type="ECO:0000256" key="1">
    <source>
        <dbReference type="SAM" id="Coils"/>
    </source>
</evidence>
<organism evidence="2 3">
    <name type="scientific">Thermoclostridium caenicola</name>
    <dbReference type="NCBI Taxonomy" id="659425"/>
    <lineage>
        <taxon>Bacteria</taxon>
        <taxon>Bacillati</taxon>
        <taxon>Bacillota</taxon>
        <taxon>Clostridia</taxon>
        <taxon>Eubacteriales</taxon>
        <taxon>Oscillospiraceae</taxon>
        <taxon>Thermoclostridium</taxon>
    </lineage>
</organism>
<gene>
    <name evidence="2" type="ORF">SAMN05444373_100837</name>
</gene>
<feature type="coiled-coil region" evidence="1">
    <location>
        <begin position="27"/>
        <end position="179"/>
    </location>
</feature>
<proteinExistence type="predicted"/>
<dbReference type="EMBL" id="FQZP01000008">
    <property type="protein sequence ID" value="SHI74631.1"/>
    <property type="molecule type" value="Genomic_DNA"/>
</dbReference>
<dbReference type="Proteomes" id="UP000324781">
    <property type="component" value="Unassembled WGS sequence"/>
</dbReference>
<dbReference type="OrthoDB" id="668882at2"/>
<dbReference type="InterPro" id="IPR029063">
    <property type="entry name" value="SAM-dependent_MTases_sf"/>
</dbReference>
<evidence type="ECO:0000313" key="3">
    <source>
        <dbReference type="Proteomes" id="UP000324781"/>
    </source>
</evidence>
<sequence>MKRFREFLKRILPPPVKSFMREVKNILKAIGDSKKELKTQIEKLTNETASIKAHLKAQNEELKRLYVLFESVNRDYLRIFNESKEEREQLRKEYQTERQQLLTEYKDRIERYTKILEDSEKKYAQITELLSKSENVLRESILDNRDLLEKAHKTLDTKLSEQTNELSVIKQKAEKAMRSASEAVWAEVFNSAIKNCSWLKDVSLSPGRWAVGYPYLYVMFRILNELRPKSILEFGLGQSTRMIAQYAAANKDVKHYVVEHDKNWIEFFGNDCILPENTEIVVLDYDFVSYKEAKKVRIYKGASMVFQNMKFDYISIDGPLGGDMDSYSRIDILNLLPDCLKDSFIIMLDDYNRLAEQNTGREIERILKENGIAFKASTYYGDKDIRIWCSQDLAFYCSL</sequence>
<name>A0A1M6DN75_9FIRM</name>
<keyword evidence="1" id="KW-0175">Coiled coil</keyword>
<keyword evidence="3" id="KW-1185">Reference proteome</keyword>
<accession>A0A1M6DN75</accession>
<dbReference type="RefSeq" id="WP_149678075.1">
    <property type="nucleotide sequence ID" value="NZ_FQZP01000008.1"/>
</dbReference>
<dbReference type="SUPFAM" id="SSF53335">
    <property type="entry name" value="S-adenosyl-L-methionine-dependent methyltransferases"/>
    <property type="match status" value="1"/>
</dbReference>
<dbReference type="AlphaFoldDB" id="A0A1M6DN75"/>
<evidence type="ECO:0008006" key="4">
    <source>
        <dbReference type="Google" id="ProtNLM"/>
    </source>
</evidence>
<evidence type="ECO:0000313" key="2">
    <source>
        <dbReference type="EMBL" id="SHI74631.1"/>
    </source>
</evidence>
<reference evidence="2 3" key="1">
    <citation type="submission" date="2016-11" db="EMBL/GenBank/DDBJ databases">
        <authorList>
            <person name="Varghese N."/>
            <person name="Submissions S."/>
        </authorList>
    </citation>
    <scope>NUCLEOTIDE SEQUENCE [LARGE SCALE GENOMIC DNA]</scope>
    <source>
        <strain evidence="2 3">DSM 19027</strain>
    </source>
</reference>